<dbReference type="SUPFAM" id="SSF103481">
    <property type="entry name" value="Multidrug resistance efflux transporter EmrE"/>
    <property type="match status" value="2"/>
</dbReference>
<dbReference type="EMBL" id="FNAD01000015">
    <property type="protein sequence ID" value="SDE20029.1"/>
    <property type="molecule type" value="Genomic_DNA"/>
</dbReference>
<feature type="transmembrane region" description="Helical" evidence="8">
    <location>
        <begin position="237"/>
        <end position="258"/>
    </location>
</feature>
<feature type="transmembrane region" description="Helical" evidence="8">
    <location>
        <begin position="206"/>
        <end position="225"/>
    </location>
</feature>
<evidence type="ECO:0000256" key="5">
    <source>
        <dbReference type="ARBA" id="ARBA00022989"/>
    </source>
</evidence>
<evidence type="ECO:0000313" key="11">
    <source>
        <dbReference type="Proteomes" id="UP000198949"/>
    </source>
</evidence>
<dbReference type="PANTHER" id="PTHR42920:SF11">
    <property type="entry name" value="INNER MEMBRANE PROTEIN YTFF"/>
    <property type="match status" value="1"/>
</dbReference>
<dbReference type="InterPro" id="IPR051258">
    <property type="entry name" value="Diverse_Substrate_Transporter"/>
</dbReference>
<dbReference type="Proteomes" id="UP000198949">
    <property type="component" value="Unassembled WGS sequence"/>
</dbReference>
<keyword evidence="5 8" id="KW-1133">Transmembrane helix</keyword>
<dbReference type="Pfam" id="PF00892">
    <property type="entry name" value="EamA"/>
    <property type="match status" value="2"/>
</dbReference>
<feature type="transmembrane region" description="Helical" evidence="8">
    <location>
        <begin position="332"/>
        <end position="348"/>
    </location>
</feature>
<dbReference type="OrthoDB" id="154915at2"/>
<feature type="transmembrane region" description="Helical" evidence="8">
    <location>
        <begin position="125"/>
        <end position="145"/>
    </location>
</feature>
<dbReference type="InterPro" id="IPR000620">
    <property type="entry name" value="EamA_dom"/>
</dbReference>
<organism evidence="10 11">
    <name type="scientific">Glycomyces harbinensis</name>
    <dbReference type="NCBI Taxonomy" id="58114"/>
    <lineage>
        <taxon>Bacteria</taxon>
        <taxon>Bacillati</taxon>
        <taxon>Actinomycetota</taxon>
        <taxon>Actinomycetes</taxon>
        <taxon>Glycomycetales</taxon>
        <taxon>Glycomycetaceae</taxon>
        <taxon>Glycomyces</taxon>
    </lineage>
</organism>
<feature type="domain" description="EamA" evidence="9">
    <location>
        <begin position="208"/>
        <end position="346"/>
    </location>
</feature>
<evidence type="ECO:0000256" key="4">
    <source>
        <dbReference type="ARBA" id="ARBA00022692"/>
    </source>
</evidence>
<feature type="transmembrane region" description="Helical" evidence="8">
    <location>
        <begin position="181"/>
        <end position="200"/>
    </location>
</feature>
<gene>
    <name evidence="10" type="ORF">SAMN05216270_11527</name>
</gene>
<dbReference type="STRING" id="58114.SAMN05216270_11527"/>
<feature type="transmembrane region" description="Helical" evidence="8">
    <location>
        <begin position="278"/>
        <end position="299"/>
    </location>
</feature>
<accession>A0A1G7AYX9</accession>
<evidence type="ECO:0000256" key="8">
    <source>
        <dbReference type="SAM" id="Phobius"/>
    </source>
</evidence>
<comment type="similarity">
    <text evidence="2">Belongs to the EamA transporter family.</text>
</comment>
<feature type="transmembrane region" description="Helical" evidence="8">
    <location>
        <begin position="58"/>
        <end position="79"/>
    </location>
</feature>
<evidence type="ECO:0000256" key="3">
    <source>
        <dbReference type="ARBA" id="ARBA00022475"/>
    </source>
</evidence>
<feature type="domain" description="EamA" evidence="9">
    <location>
        <begin position="60"/>
        <end position="196"/>
    </location>
</feature>
<feature type="transmembrane region" description="Helical" evidence="8">
    <location>
        <begin position="151"/>
        <end position="169"/>
    </location>
</feature>
<protein>
    <submittedName>
        <fullName evidence="10">Threonine/homoserine efflux transporter RhtA</fullName>
    </submittedName>
</protein>
<keyword evidence="6 8" id="KW-0472">Membrane</keyword>
<reference evidence="11" key="1">
    <citation type="submission" date="2016-10" db="EMBL/GenBank/DDBJ databases">
        <authorList>
            <person name="Varghese N."/>
            <person name="Submissions S."/>
        </authorList>
    </citation>
    <scope>NUCLEOTIDE SEQUENCE [LARGE SCALE GENOMIC DNA]</scope>
    <source>
        <strain evidence="11">CGMCC 4.3516</strain>
    </source>
</reference>
<feature type="transmembrane region" description="Helical" evidence="8">
    <location>
        <begin position="94"/>
        <end position="113"/>
    </location>
</feature>
<evidence type="ECO:0000256" key="1">
    <source>
        <dbReference type="ARBA" id="ARBA00004651"/>
    </source>
</evidence>
<comment type="subcellular location">
    <subcellularLocation>
        <location evidence="1">Cell membrane</location>
        <topology evidence="1">Multi-pass membrane protein</topology>
    </subcellularLocation>
</comment>
<name>A0A1G7AYX9_9ACTN</name>
<dbReference type="PANTHER" id="PTHR42920">
    <property type="entry name" value="OS03G0707200 PROTEIN-RELATED"/>
    <property type="match status" value="1"/>
</dbReference>
<feature type="region of interest" description="Disordered" evidence="7">
    <location>
        <begin position="22"/>
        <end position="50"/>
    </location>
</feature>
<evidence type="ECO:0000256" key="2">
    <source>
        <dbReference type="ARBA" id="ARBA00007362"/>
    </source>
</evidence>
<proteinExistence type="inferred from homology"/>
<evidence type="ECO:0000256" key="7">
    <source>
        <dbReference type="SAM" id="MobiDB-lite"/>
    </source>
</evidence>
<dbReference type="GO" id="GO:0005886">
    <property type="term" value="C:plasma membrane"/>
    <property type="evidence" value="ECO:0007669"/>
    <property type="project" value="UniProtKB-SubCell"/>
</dbReference>
<keyword evidence="11" id="KW-1185">Reference proteome</keyword>
<evidence type="ECO:0000256" key="6">
    <source>
        <dbReference type="ARBA" id="ARBA00023136"/>
    </source>
</evidence>
<keyword evidence="3" id="KW-1003">Cell membrane</keyword>
<sequence>MDPSRAFSLPVAPVYGSLAPQSIPRVGHGRTPRSEPVPGTAAPNRRSTRGALMSSPRAALGITLVLSAALFFGVCGPFGKVVIQAGLTPIQVTWLRICGVGLIAVIAAAWPLVKVLRGGGRLPWAALALFGITAVAAVQAFYFIAVERLPVGIALLLEFMGPIVVVAWVRFVRRTVLPRAAIIGVLLSIVGLCIVVEVWSGLRLDAVGLLAGSAAAACQATYFLSGEKLTAKVDVRVLLAVGFTVGTVALAPLATPWAMDWAVLSSQVTLGGVETTGLASIVMLIVCTALAYGLGLSGLRFISAPVAGGIGYAEVVVASIAAWALLGEALTAPQIIGGLVVVAGVFTAQRAVSVKTGDAEAVEQAAVTKV</sequence>
<dbReference type="InterPro" id="IPR037185">
    <property type="entry name" value="EmrE-like"/>
</dbReference>
<evidence type="ECO:0000259" key="9">
    <source>
        <dbReference type="Pfam" id="PF00892"/>
    </source>
</evidence>
<evidence type="ECO:0000313" key="10">
    <source>
        <dbReference type="EMBL" id="SDE20029.1"/>
    </source>
</evidence>
<feature type="transmembrane region" description="Helical" evidence="8">
    <location>
        <begin position="306"/>
        <end position="326"/>
    </location>
</feature>
<keyword evidence="4 8" id="KW-0812">Transmembrane</keyword>
<dbReference type="AlphaFoldDB" id="A0A1G7AYX9"/>